<dbReference type="EMBL" id="CAJMWT010002382">
    <property type="protein sequence ID" value="CAE6441401.1"/>
    <property type="molecule type" value="Genomic_DNA"/>
</dbReference>
<accession>A0A8H3G931</accession>
<dbReference type="InterPro" id="IPR012334">
    <property type="entry name" value="Pectin_lyas_fold"/>
</dbReference>
<proteinExistence type="predicted"/>
<organism evidence="1 2">
    <name type="scientific">Rhizoctonia solani</name>
    <dbReference type="NCBI Taxonomy" id="456999"/>
    <lineage>
        <taxon>Eukaryota</taxon>
        <taxon>Fungi</taxon>
        <taxon>Dikarya</taxon>
        <taxon>Basidiomycota</taxon>
        <taxon>Agaricomycotina</taxon>
        <taxon>Agaricomycetes</taxon>
        <taxon>Cantharellales</taxon>
        <taxon>Ceratobasidiaceae</taxon>
        <taxon>Rhizoctonia</taxon>
    </lineage>
</organism>
<gene>
    <name evidence="1" type="ORF">RDB_LOCUS75811</name>
</gene>
<reference evidence="1" key="1">
    <citation type="submission" date="2021-01" db="EMBL/GenBank/DDBJ databases">
        <authorList>
            <person name="Kaushik A."/>
        </authorList>
    </citation>
    <scope>NUCLEOTIDE SEQUENCE</scope>
    <source>
        <strain evidence="1">AG2-2IIIB</strain>
    </source>
</reference>
<dbReference type="AlphaFoldDB" id="A0A8H3G931"/>
<dbReference type="Gene3D" id="2.160.20.10">
    <property type="entry name" value="Single-stranded right-handed beta-helix, Pectin lyase-like"/>
    <property type="match status" value="1"/>
</dbReference>
<evidence type="ECO:0000313" key="2">
    <source>
        <dbReference type="Proteomes" id="UP000663843"/>
    </source>
</evidence>
<name>A0A8H3G931_9AGAM</name>
<evidence type="ECO:0000313" key="1">
    <source>
        <dbReference type="EMBL" id="CAE6441401.1"/>
    </source>
</evidence>
<dbReference type="Proteomes" id="UP000663843">
    <property type="component" value="Unassembled WGS sequence"/>
</dbReference>
<dbReference type="InterPro" id="IPR011050">
    <property type="entry name" value="Pectin_lyase_fold/virulence"/>
</dbReference>
<comment type="caution">
    <text evidence="1">The sequence shown here is derived from an EMBL/GenBank/DDBJ whole genome shotgun (WGS) entry which is preliminary data.</text>
</comment>
<sequence>MLVGSKNIIIQNIRISDINPQYVWGGDAISLQGATNVRHFNSNTKIAISNNYFNGQSTYSTGCDRKLNFLLVQKD</sequence>
<protein>
    <recommendedName>
        <fullName evidence="3">Pectate lyase domain-containing protein</fullName>
    </recommendedName>
</protein>
<evidence type="ECO:0008006" key="3">
    <source>
        <dbReference type="Google" id="ProtNLM"/>
    </source>
</evidence>
<dbReference type="SUPFAM" id="SSF51126">
    <property type="entry name" value="Pectin lyase-like"/>
    <property type="match status" value="1"/>
</dbReference>